<sequence length="66" mass="7623">MPCTQYHESGENEIIELSCMLNQKKKHRHKIKLNPQKNLVLCSPAILSKSIDHFCSMDLPFLIQSI</sequence>
<accession>A0ACB9AIC6</accession>
<evidence type="ECO:0000313" key="2">
    <source>
        <dbReference type="Proteomes" id="UP001055811"/>
    </source>
</evidence>
<gene>
    <name evidence="1" type="ORF">L2E82_39712</name>
</gene>
<proteinExistence type="predicted"/>
<dbReference type="Proteomes" id="UP001055811">
    <property type="component" value="Linkage Group LG07"/>
</dbReference>
<comment type="caution">
    <text evidence="1">The sequence shown here is derived from an EMBL/GenBank/DDBJ whole genome shotgun (WGS) entry which is preliminary data.</text>
</comment>
<reference evidence="1 2" key="2">
    <citation type="journal article" date="2022" name="Mol. Ecol. Resour.">
        <title>The genomes of chicory, endive, great burdock and yacon provide insights into Asteraceae paleo-polyploidization history and plant inulin production.</title>
        <authorList>
            <person name="Fan W."/>
            <person name="Wang S."/>
            <person name="Wang H."/>
            <person name="Wang A."/>
            <person name="Jiang F."/>
            <person name="Liu H."/>
            <person name="Zhao H."/>
            <person name="Xu D."/>
            <person name="Zhang Y."/>
        </authorList>
    </citation>
    <scope>NUCLEOTIDE SEQUENCE [LARGE SCALE GENOMIC DNA]</scope>
    <source>
        <strain evidence="2">cv. Punajuju</strain>
        <tissue evidence="1">Leaves</tissue>
    </source>
</reference>
<dbReference type="EMBL" id="CM042015">
    <property type="protein sequence ID" value="KAI3709942.1"/>
    <property type="molecule type" value="Genomic_DNA"/>
</dbReference>
<organism evidence="1 2">
    <name type="scientific">Cichorium intybus</name>
    <name type="common">Chicory</name>
    <dbReference type="NCBI Taxonomy" id="13427"/>
    <lineage>
        <taxon>Eukaryota</taxon>
        <taxon>Viridiplantae</taxon>
        <taxon>Streptophyta</taxon>
        <taxon>Embryophyta</taxon>
        <taxon>Tracheophyta</taxon>
        <taxon>Spermatophyta</taxon>
        <taxon>Magnoliopsida</taxon>
        <taxon>eudicotyledons</taxon>
        <taxon>Gunneridae</taxon>
        <taxon>Pentapetalae</taxon>
        <taxon>asterids</taxon>
        <taxon>campanulids</taxon>
        <taxon>Asterales</taxon>
        <taxon>Asteraceae</taxon>
        <taxon>Cichorioideae</taxon>
        <taxon>Cichorieae</taxon>
        <taxon>Cichoriinae</taxon>
        <taxon>Cichorium</taxon>
    </lineage>
</organism>
<evidence type="ECO:0000313" key="1">
    <source>
        <dbReference type="EMBL" id="KAI3709942.1"/>
    </source>
</evidence>
<name>A0ACB9AIC6_CICIN</name>
<protein>
    <submittedName>
        <fullName evidence="1">Uncharacterized protein</fullName>
    </submittedName>
</protein>
<keyword evidence="2" id="KW-1185">Reference proteome</keyword>
<reference evidence="2" key="1">
    <citation type="journal article" date="2022" name="Mol. Ecol. Resour.">
        <title>The genomes of chicory, endive, great burdock and yacon provide insights into Asteraceae palaeo-polyploidization history and plant inulin production.</title>
        <authorList>
            <person name="Fan W."/>
            <person name="Wang S."/>
            <person name="Wang H."/>
            <person name="Wang A."/>
            <person name="Jiang F."/>
            <person name="Liu H."/>
            <person name="Zhao H."/>
            <person name="Xu D."/>
            <person name="Zhang Y."/>
        </authorList>
    </citation>
    <scope>NUCLEOTIDE SEQUENCE [LARGE SCALE GENOMIC DNA]</scope>
    <source>
        <strain evidence="2">cv. Punajuju</strain>
    </source>
</reference>